<comment type="caution">
    <text evidence="1">The sequence shown here is derived from an EMBL/GenBank/DDBJ whole genome shotgun (WGS) entry which is preliminary data.</text>
</comment>
<gene>
    <name evidence="1" type="ORF">HQ497_10860</name>
</gene>
<dbReference type="EMBL" id="JABMOJ010000411">
    <property type="protein sequence ID" value="NQV65851.1"/>
    <property type="molecule type" value="Genomic_DNA"/>
</dbReference>
<organism evidence="1 2">
    <name type="scientific">SAR86 cluster bacterium</name>
    <dbReference type="NCBI Taxonomy" id="2030880"/>
    <lineage>
        <taxon>Bacteria</taxon>
        <taxon>Pseudomonadati</taxon>
        <taxon>Pseudomonadota</taxon>
        <taxon>Gammaproteobacteria</taxon>
        <taxon>SAR86 cluster</taxon>
    </lineage>
</organism>
<dbReference type="Gene3D" id="3.40.1260.10">
    <property type="entry name" value="DsrEFH-like"/>
    <property type="match status" value="1"/>
</dbReference>
<evidence type="ECO:0000313" key="1">
    <source>
        <dbReference type="EMBL" id="NQV65851.1"/>
    </source>
</evidence>
<proteinExistence type="predicted"/>
<dbReference type="InterPro" id="IPR027396">
    <property type="entry name" value="DsrEFH-like"/>
</dbReference>
<dbReference type="PANTHER" id="PTHR37691:SF1">
    <property type="entry name" value="BLR3518 PROTEIN"/>
    <property type="match status" value="1"/>
</dbReference>
<evidence type="ECO:0000313" key="2">
    <source>
        <dbReference type="Proteomes" id="UP000754644"/>
    </source>
</evidence>
<dbReference type="PANTHER" id="PTHR37691">
    <property type="entry name" value="BLR3518 PROTEIN"/>
    <property type="match status" value="1"/>
</dbReference>
<name>A0A973AAJ9_9GAMM</name>
<accession>A0A973AAJ9</accession>
<dbReference type="Proteomes" id="UP000754644">
    <property type="component" value="Unassembled WGS sequence"/>
</dbReference>
<dbReference type="AlphaFoldDB" id="A0A973AAJ9"/>
<protein>
    <submittedName>
        <fullName evidence="1">DsrE family protein</fullName>
    </submittedName>
</protein>
<reference evidence="1" key="1">
    <citation type="submission" date="2020-05" db="EMBL/GenBank/DDBJ databases">
        <title>Sulfur intermediates as new biogeochemical hubs in an aquatic model microbial ecosystem.</title>
        <authorList>
            <person name="Vigneron A."/>
        </authorList>
    </citation>
    <scope>NUCLEOTIDE SEQUENCE</scope>
    <source>
        <strain evidence="1">Bin.250</strain>
    </source>
</reference>
<feature type="non-terminal residue" evidence="1">
    <location>
        <position position="1"/>
    </location>
</feature>
<dbReference type="SUPFAM" id="SSF75169">
    <property type="entry name" value="DsrEFH-like"/>
    <property type="match status" value="1"/>
</dbReference>
<sequence length="102" mass="11182">TAVLDIANNLIKYYKGPEYIDIEIIAFGAGVHMLSGETNPNKVRIDSLIANDVRFYVCKNTLDSIQRKTGVRPPILAGVMGVQTGVAFMLDEIQAGYTPIRP</sequence>